<evidence type="ECO:0000313" key="1">
    <source>
        <dbReference type="EMBL" id="MDN3688976.1"/>
    </source>
</evidence>
<dbReference type="EMBL" id="JAUFQS010000015">
    <property type="protein sequence ID" value="MDN3688976.1"/>
    <property type="molecule type" value="Genomic_DNA"/>
</dbReference>
<protein>
    <submittedName>
        <fullName evidence="1">Uncharacterized protein</fullName>
    </submittedName>
</protein>
<gene>
    <name evidence="1" type="ORF">QWZ15_14140</name>
</gene>
<keyword evidence="2" id="KW-1185">Reference proteome</keyword>
<comment type="caution">
    <text evidence="1">The sequence shown here is derived from an EMBL/GenBank/DDBJ whole genome shotgun (WGS) entry which is preliminary data.</text>
</comment>
<dbReference type="Proteomes" id="UP001236663">
    <property type="component" value="Unassembled WGS sequence"/>
</dbReference>
<organism evidence="1 2">
    <name type="scientific">Cyclobacterium jeungdonense</name>
    <dbReference type="NCBI Taxonomy" id="708087"/>
    <lineage>
        <taxon>Bacteria</taxon>
        <taxon>Pseudomonadati</taxon>
        <taxon>Bacteroidota</taxon>
        <taxon>Cytophagia</taxon>
        <taxon>Cytophagales</taxon>
        <taxon>Cyclobacteriaceae</taxon>
        <taxon>Cyclobacterium</taxon>
    </lineage>
</organism>
<dbReference type="RefSeq" id="WP_163387192.1">
    <property type="nucleotide sequence ID" value="NZ_JAUFQS010000015.1"/>
</dbReference>
<dbReference type="PROSITE" id="PS51257">
    <property type="entry name" value="PROKAR_LIPOPROTEIN"/>
    <property type="match status" value="1"/>
</dbReference>
<sequence>MFTKNIITILTLILITAACSSEKEDRYIYETDRVLDSETGDEYYFKNLDTMTVVHIDGVSEPVTVSSTPFAGSEAFEKMMTQYQKNLEAREDSLLMVKKEQIKQNRMERYAEYSDDELMERFNNLKEVGGSFTQQMDVMAELVRREVVLEIDVPEIMEIDPADIDMDVDYQPEEEN</sequence>
<proteinExistence type="predicted"/>
<evidence type="ECO:0000313" key="2">
    <source>
        <dbReference type="Proteomes" id="UP001236663"/>
    </source>
</evidence>
<name>A0ABT8C8W3_9BACT</name>
<accession>A0ABT8C8W3</accession>
<reference evidence="2" key="1">
    <citation type="journal article" date="2019" name="Int. J. Syst. Evol. Microbiol.">
        <title>The Global Catalogue of Microorganisms (GCM) 10K type strain sequencing project: providing services to taxonomists for standard genome sequencing and annotation.</title>
        <authorList>
            <consortium name="The Broad Institute Genomics Platform"/>
            <consortium name="The Broad Institute Genome Sequencing Center for Infectious Disease"/>
            <person name="Wu L."/>
            <person name="Ma J."/>
        </authorList>
    </citation>
    <scope>NUCLEOTIDE SEQUENCE [LARGE SCALE GENOMIC DNA]</scope>
    <source>
        <strain evidence="2">CECT 7706</strain>
    </source>
</reference>